<feature type="chain" id="PRO_5009311372" evidence="1">
    <location>
        <begin position="21"/>
        <end position="124"/>
    </location>
</feature>
<dbReference type="WBParaSite" id="Hba_19108">
    <property type="protein sequence ID" value="Hba_19108"/>
    <property type="gene ID" value="Hba_19108"/>
</dbReference>
<dbReference type="Proteomes" id="UP000095283">
    <property type="component" value="Unplaced"/>
</dbReference>
<feature type="signal peptide" evidence="1">
    <location>
        <begin position="1"/>
        <end position="20"/>
    </location>
</feature>
<dbReference type="AlphaFoldDB" id="A0A1I7XMZ4"/>
<sequence length="124" mass="13877">MNSSGHKMEALLLISTVVVSDFTANKRAFDSLSGSGLTPFNKRAFDSVVGSGFVGFDKRAFDSMLGNDFTAFNKRAFDSLADGRFGGFDKRAFDSMHIMVGWKDERYMSGNNYRQMIERADSHY</sequence>
<evidence type="ECO:0000256" key="1">
    <source>
        <dbReference type="SAM" id="SignalP"/>
    </source>
</evidence>
<organism evidence="2 3">
    <name type="scientific">Heterorhabditis bacteriophora</name>
    <name type="common">Entomopathogenic nematode worm</name>
    <dbReference type="NCBI Taxonomy" id="37862"/>
    <lineage>
        <taxon>Eukaryota</taxon>
        <taxon>Metazoa</taxon>
        <taxon>Ecdysozoa</taxon>
        <taxon>Nematoda</taxon>
        <taxon>Chromadorea</taxon>
        <taxon>Rhabditida</taxon>
        <taxon>Rhabditina</taxon>
        <taxon>Rhabditomorpha</taxon>
        <taxon>Strongyloidea</taxon>
        <taxon>Heterorhabditidae</taxon>
        <taxon>Heterorhabditis</taxon>
    </lineage>
</organism>
<evidence type="ECO:0000313" key="2">
    <source>
        <dbReference type="Proteomes" id="UP000095283"/>
    </source>
</evidence>
<reference evidence="3" key="1">
    <citation type="submission" date="2016-11" db="UniProtKB">
        <authorList>
            <consortium name="WormBaseParasite"/>
        </authorList>
    </citation>
    <scope>IDENTIFICATION</scope>
</reference>
<keyword evidence="2" id="KW-1185">Reference proteome</keyword>
<accession>A0A1I7XMZ4</accession>
<evidence type="ECO:0000313" key="3">
    <source>
        <dbReference type="WBParaSite" id="Hba_19108"/>
    </source>
</evidence>
<name>A0A1I7XMZ4_HETBA</name>
<keyword evidence="1" id="KW-0732">Signal</keyword>
<protein>
    <submittedName>
        <fullName evidence="3">Heat-shock protein</fullName>
    </submittedName>
</protein>
<proteinExistence type="predicted"/>